<keyword evidence="1" id="KW-0472">Membrane</keyword>
<gene>
    <name evidence="2" type="ORF">HUJ06_024160</name>
</gene>
<keyword evidence="1" id="KW-1133">Transmembrane helix</keyword>
<reference evidence="2 3" key="1">
    <citation type="journal article" date="2020" name="Mol. Biol. Evol.">
        <title>Distinct Expression and Methylation Patterns for Genes with Different Fates following a Single Whole-Genome Duplication in Flowering Plants.</title>
        <authorList>
            <person name="Shi T."/>
            <person name="Rahmani R.S."/>
            <person name="Gugger P.F."/>
            <person name="Wang M."/>
            <person name="Li H."/>
            <person name="Zhang Y."/>
            <person name="Li Z."/>
            <person name="Wang Q."/>
            <person name="Van de Peer Y."/>
            <person name="Marchal K."/>
            <person name="Chen J."/>
        </authorList>
    </citation>
    <scope>NUCLEOTIDE SEQUENCE [LARGE SCALE GENOMIC DNA]</scope>
    <source>
        <tissue evidence="2">Leaf</tissue>
    </source>
</reference>
<keyword evidence="3" id="KW-1185">Reference proteome</keyword>
<name>A0A822XQT3_NELNU</name>
<comment type="caution">
    <text evidence="2">The sequence shown here is derived from an EMBL/GenBank/DDBJ whole genome shotgun (WGS) entry which is preliminary data.</text>
</comment>
<dbReference type="Proteomes" id="UP000607653">
    <property type="component" value="Unassembled WGS sequence"/>
</dbReference>
<sequence length="49" mass="5875">MEEGEREREGLFMFLVWLINVLFLFVFEREKGLLAVSLYKVSALIFFFP</sequence>
<dbReference type="AlphaFoldDB" id="A0A822XQT3"/>
<feature type="transmembrane region" description="Helical" evidence="1">
    <location>
        <begin position="9"/>
        <end position="26"/>
    </location>
</feature>
<proteinExistence type="predicted"/>
<accession>A0A822XQT3</accession>
<keyword evidence="1" id="KW-0812">Transmembrane</keyword>
<dbReference type="EMBL" id="DUZY01000001">
    <property type="protein sequence ID" value="DAD22697.1"/>
    <property type="molecule type" value="Genomic_DNA"/>
</dbReference>
<evidence type="ECO:0000256" key="1">
    <source>
        <dbReference type="SAM" id="Phobius"/>
    </source>
</evidence>
<protein>
    <submittedName>
        <fullName evidence="2">Uncharacterized protein</fullName>
    </submittedName>
</protein>
<evidence type="ECO:0000313" key="2">
    <source>
        <dbReference type="EMBL" id="DAD22697.1"/>
    </source>
</evidence>
<evidence type="ECO:0000313" key="3">
    <source>
        <dbReference type="Proteomes" id="UP000607653"/>
    </source>
</evidence>
<organism evidence="2 3">
    <name type="scientific">Nelumbo nucifera</name>
    <name type="common">Sacred lotus</name>
    <dbReference type="NCBI Taxonomy" id="4432"/>
    <lineage>
        <taxon>Eukaryota</taxon>
        <taxon>Viridiplantae</taxon>
        <taxon>Streptophyta</taxon>
        <taxon>Embryophyta</taxon>
        <taxon>Tracheophyta</taxon>
        <taxon>Spermatophyta</taxon>
        <taxon>Magnoliopsida</taxon>
        <taxon>Proteales</taxon>
        <taxon>Nelumbonaceae</taxon>
        <taxon>Nelumbo</taxon>
    </lineage>
</organism>